<protein>
    <recommendedName>
        <fullName evidence="5">sphingomyelin phosphodiesterase</fullName>
        <ecNumber evidence="5">3.1.4.12</ecNumber>
    </recommendedName>
</protein>
<comment type="subcellular location">
    <subcellularLocation>
        <location evidence="1">Membrane</location>
        <topology evidence="1">Multi-pass membrane protein</topology>
    </subcellularLocation>
</comment>
<keyword evidence="10" id="KW-0746">Sphingolipid metabolism</keyword>
<keyword evidence="12" id="KW-0443">Lipid metabolism</keyword>
<evidence type="ECO:0000313" key="15">
    <source>
        <dbReference type="Proteomes" id="UP000221080"/>
    </source>
</evidence>
<dbReference type="GO" id="GO:0006665">
    <property type="term" value="P:sphingolipid metabolic process"/>
    <property type="evidence" value="ECO:0007669"/>
    <property type="project" value="UniProtKB-KW"/>
</dbReference>
<dbReference type="Pfam" id="PF03372">
    <property type="entry name" value="Exo_endo_phos"/>
    <property type="match status" value="1"/>
</dbReference>
<gene>
    <name evidence="16" type="primary">LOC108276350</name>
</gene>
<evidence type="ECO:0000256" key="5">
    <source>
        <dbReference type="ARBA" id="ARBA00012369"/>
    </source>
</evidence>
<keyword evidence="7" id="KW-0479">Metal-binding</keyword>
<evidence type="ECO:0000256" key="13">
    <source>
        <dbReference type="ARBA" id="ARBA00023136"/>
    </source>
</evidence>
<proteinExistence type="inferred from homology"/>
<dbReference type="RefSeq" id="XP_047016368.1">
    <property type="nucleotide sequence ID" value="XM_047160412.2"/>
</dbReference>
<dbReference type="EC" id="3.1.4.12" evidence="5"/>
<keyword evidence="15" id="KW-1185">Reference proteome</keyword>
<dbReference type="SUPFAM" id="SSF56219">
    <property type="entry name" value="DNase I-like"/>
    <property type="match status" value="1"/>
</dbReference>
<evidence type="ECO:0000256" key="2">
    <source>
        <dbReference type="ARBA" id="ARBA00004760"/>
    </source>
</evidence>
<dbReference type="GO" id="GO:0046872">
    <property type="term" value="F:metal ion binding"/>
    <property type="evidence" value="ECO:0007669"/>
    <property type="project" value="UniProtKB-KW"/>
</dbReference>
<dbReference type="Gene3D" id="3.60.10.10">
    <property type="entry name" value="Endonuclease/exonuclease/phosphatase"/>
    <property type="match status" value="1"/>
</dbReference>
<evidence type="ECO:0000256" key="12">
    <source>
        <dbReference type="ARBA" id="ARBA00023098"/>
    </source>
</evidence>
<sequence>MPTELPVTLRVFSLNCWGLRFFSSHCSERYETIADHLKRENHDIALLQEVWSERDFLFLKRKLSKSHPNTHYFRSGMVGSGLAVFSKHTIQNAVLHQYSLNGQPYMVHHGDWFGGKAVGLVVLNVIGLRVNVYVTHLHAEYSRAEDEYLAHRILQSWELLQFIRNTWSEADVLVVGGDLNMHPEDLGNRLLRAYTALRDCYTHTHMFNGCEDGHTLIADNHFTKKEDLIPFEKGIRIDYILTKGSGSVNIKCVSMCTTKGSVPEKTFPYSDHESLTVELTLQHWDGNTTETASSLSEQVDVTDESCDVVKKGVIHAEALQLKAIHLLMAGLLFIALLPFFLCAGIFLFSTVAFLGALCVGVTVSGALFYILFSIQIKALRETEAQMKLNLAYLSQVKNSASSLDVHNDLQSPRNSKKDE</sequence>
<evidence type="ECO:0000256" key="7">
    <source>
        <dbReference type="ARBA" id="ARBA00022723"/>
    </source>
</evidence>
<evidence type="ECO:0000256" key="8">
    <source>
        <dbReference type="ARBA" id="ARBA00022801"/>
    </source>
</evidence>
<dbReference type="GeneID" id="108276350"/>
<comment type="pathway">
    <text evidence="3">Sphingolipid metabolism.</text>
</comment>
<dbReference type="Proteomes" id="UP000221080">
    <property type="component" value="Chromosome 15"/>
</dbReference>
<keyword evidence="13" id="KW-0472">Membrane</keyword>
<feature type="domain" description="Endonuclease/exonuclease/phosphatase" evidence="14">
    <location>
        <begin position="13"/>
        <end position="272"/>
    </location>
</feature>
<organism evidence="15 16">
    <name type="scientific">Ictalurus punctatus</name>
    <name type="common">Channel catfish</name>
    <name type="synonym">Silurus punctatus</name>
    <dbReference type="NCBI Taxonomy" id="7998"/>
    <lineage>
        <taxon>Eukaryota</taxon>
        <taxon>Metazoa</taxon>
        <taxon>Chordata</taxon>
        <taxon>Craniata</taxon>
        <taxon>Vertebrata</taxon>
        <taxon>Euteleostomi</taxon>
        <taxon>Actinopterygii</taxon>
        <taxon>Neopterygii</taxon>
        <taxon>Teleostei</taxon>
        <taxon>Ostariophysi</taxon>
        <taxon>Siluriformes</taxon>
        <taxon>Ictaluridae</taxon>
        <taxon>Ictalurus</taxon>
    </lineage>
</organism>
<accession>A0A979F877</accession>
<evidence type="ECO:0000256" key="10">
    <source>
        <dbReference type="ARBA" id="ARBA00022919"/>
    </source>
</evidence>
<comment type="pathway">
    <text evidence="2">Lipid metabolism; sphingolipid metabolism.</text>
</comment>
<keyword evidence="11" id="KW-1133">Transmembrane helix</keyword>
<dbReference type="OrthoDB" id="387657at2759"/>
<name>A0A979F877_ICTPU</name>
<evidence type="ECO:0000256" key="6">
    <source>
        <dbReference type="ARBA" id="ARBA00022692"/>
    </source>
</evidence>
<dbReference type="InterPro" id="IPR005135">
    <property type="entry name" value="Endo/exonuclease/phosphatase"/>
</dbReference>
<dbReference type="GO" id="GO:0016020">
    <property type="term" value="C:membrane"/>
    <property type="evidence" value="ECO:0007669"/>
    <property type="project" value="UniProtKB-SubCell"/>
</dbReference>
<evidence type="ECO:0000313" key="16">
    <source>
        <dbReference type="RefSeq" id="XP_047016368.1"/>
    </source>
</evidence>
<keyword evidence="8" id="KW-0378">Hydrolase</keyword>
<dbReference type="PANTHER" id="PTHR16320:SF24">
    <property type="entry name" value="PHOSPHODIESTERASE, PUTATIVE-RELATED"/>
    <property type="match status" value="1"/>
</dbReference>
<dbReference type="AlphaFoldDB" id="A0A979F877"/>
<dbReference type="InterPro" id="IPR036691">
    <property type="entry name" value="Endo/exonu/phosph_ase_sf"/>
</dbReference>
<dbReference type="PANTHER" id="PTHR16320">
    <property type="entry name" value="SPHINGOMYELINASE FAMILY MEMBER"/>
    <property type="match status" value="1"/>
</dbReference>
<evidence type="ECO:0000256" key="4">
    <source>
        <dbReference type="ARBA" id="ARBA00006335"/>
    </source>
</evidence>
<reference evidence="15" key="1">
    <citation type="journal article" date="2016" name="Nat. Commun.">
        <title>The channel catfish genome sequence provides insights into the evolution of scale formation in teleosts.</title>
        <authorList>
            <person name="Liu Z."/>
            <person name="Liu S."/>
            <person name="Yao J."/>
            <person name="Bao L."/>
            <person name="Zhang J."/>
            <person name="Li Y."/>
            <person name="Jiang C."/>
            <person name="Sun L."/>
            <person name="Wang R."/>
            <person name="Zhang Y."/>
            <person name="Zhou T."/>
            <person name="Zeng Q."/>
            <person name="Fu Q."/>
            <person name="Gao S."/>
            <person name="Li N."/>
            <person name="Koren S."/>
            <person name="Jiang Y."/>
            <person name="Zimin A."/>
            <person name="Xu P."/>
            <person name="Phillippy A.M."/>
            <person name="Geng X."/>
            <person name="Song L."/>
            <person name="Sun F."/>
            <person name="Li C."/>
            <person name="Wang X."/>
            <person name="Chen A."/>
            <person name="Jin Y."/>
            <person name="Yuan Z."/>
            <person name="Yang Y."/>
            <person name="Tan S."/>
            <person name="Peatman E."/>
            <person name="Lu J."/>
            <person name="Qin Z."/>
            <person name="Dunham R."/>
            <person name="Li Z."/>
            <person name="Sonstegard T."/>
            <person name="Feng J."/>
            <person name="Danzmann R.G."/>
            <person name="Schroeder S."/>
            <person name="Scheffler B."/>
            <person name="Duke M.V."/>
            <person name="Ballard L."/>
            <person name="Kucuktas H."/>
            <person name="Kaltenboeck L."/>
            <person name="Liu H."/>
            <person name="Armbruster J."/>
            <person name="Xie Y."/>
            <person name="Kirby M.L."/>
            <person name="Tian Y."/>
            <person name="Flanagan M.E."/>
            <person name="Mu W."/>
            <person name="Waldbieser G.C."/>
        </authorList>
    </citation>
    <scope>NUCLEOTIDE SEQUENCE [LARGE SCALE GENOMIC DNA]</scope>
    <source>
        <strain evidence="15">SDA103</strain>
    </source>
</reference>
<reference evidence="16" key="2">
    <citation type="submission" date="2025-08" db="UniProtKB">
        <authorList>
            <consortium name="RefSeq"/>
        </authorList>
    </citation>
    <scope>IDENTIFICATION</scope>
    <source>
        <tissue evidence="16">Blood</tissue>
    </source>
</reference>
<evidence type="ECO:0000256" key="11">
    <source>
        <dbReference type="ARBA" id="ARBA00022989"/>
    </source>
</evidence>
<evidence type="ECO:0000259" key="14">
    <source>
        <dbReference type="Pfam" id="PF03372"/>
    </source>
</evidence>
<evidence type="ECO:0000256" key="3">
    <source>
        <dbReference type="ARBA" id="ARBA00004991"/>
    </source>
</evidence>
<comment type="similarity">
    <text evidence="4">Belongs to the neutral sphingomyelinase family.</text>
</comment>
<evidence type="ECO:0000256" key="1">
    <source>
        <dbReference type="ARBA" id="ARBA00004141"/>
    </source>
</evidence>
<keyword evidence="9" id="KW-0460">Magnesium</keyword>
<keyword evidence="6" id="KW-0812">Transmembrane</keyword>
<dbReference type="InterPro" id="IPR038772">
    <property type="entry name" value="Sph/SMPD2-like"/>
</dbReference>
<evidence type="ECO:0000256" key="9">
    <source>
        <dbReference type="ARBA" id="ARBA00022842"/>
    </source>
</evidence>
<dbReference type="GO" id="GO:0004767">
    <property type="term" value="F:sphingomyelin phosphodiesterase activity"/>
    <property type="evidence" value="ECO:0007669"/>
    <property type="project" value="UniProtKB-EC"/>
</dbReference>